<feature type="region of interest" description="Disordered" evidence="1">
    <location>
        <begin position="1"/>
        <end position="43"/>
    </location>
</feature>
<keyword evidence="3" id="KW-1185">Reference proteome</keyword>
<organism evidence="2 3">
    <name type="scientific">Smittium culicis</name>
    <dbReference type="NCBI Taxonomy" id="133412"/>
    <lineage>
        <taxon>Eukaryota</taxon>
        <taxon>Fungi</taxon>
        <taxon>Fungi incertae sedis</taxon>
        <taxon>Zoopagomycota</taxon>
        <taxon>Kickxellomycotina</taxon>
        <taxon>Harpellomycetes</taxon>
        <taxon>Harpellales</taxon>
        <taxon>Legeriomycetaceae</taxon>
        <taxon>Smittium</taxon>
    </lineage>
</organism>
<accession>A0A1R1X9T5</accession>
<evidence type="ECO:0000256" key="1">
    <source>
        <dbReference type="SAM" id="MobiDB-lite"/>
    </source>
</evidence>
<evidence type="ECO:0000313" key="3">
    <source>
        <dbReference type="Proteomes" id="UP000187429"/>
    </source>
</evidence>
<dbReference type="EMBL" id="LSSM01006102">
    <property type="protein sequence ID" value="OMJ11385.1"/>
    <property type="molecule type" value="Genomic_DNA"/>
</dbReference>
<name>A0A1R1X9T5_9FUNG</name>
<feature type="compositionally biased region" description="Basic residues" evidence="1">
    <location>
        <begin position="21"/>
        <end position="30"/>
    </location>
</feature>
<gene>
    <name evidence="2" type="ORF">AYI69_g9855</name>
</gene>
<protein>
    <submittedName>
        <fullName evidence="2">Uncharacterized protein</fullName>
    </submittedName>
</protein>
<evidence type="ECO:0000313" key="2">
    <source>
        <dbReference type="EMBL" id="OMJ11385.1"/>
    </source>
</evidence>
<sequence length="72" mass="8341">MIFIGQLGSLGQLESSPLHDHKTKKTKKNRSMGTSTRKSANYEMENFSRNEGLSENHIRDLDTIYKWDILRS</sequence>
<reference evidence="3" key="1">
    <citation type="submission" date="2017-01" db="EMBL/GenBank/DDBJ databases">
        <authorList>
            <person name="Wang Y."/>
            <person name="White M."/>
            <person name="Kvist S."/>
            <person name="Moncalvo J.-M."/>
        </authorList>
    </citation>
    <scope>NUCLEOTIDE SEQUENCE [LARGE SCALE GENOMIC DNA]</scope>
    <source>
        <strain evidence="3">ID-206-W2</strain>
    </source>
</reference>
<comment type="caution">
    <text evidence="2">The sequence shown here is derived from an EMBL/GenBank/DDBJ whole genome shotgun (WGS) entry which is preliminary data.</text>
</comment>
<dbReference type="AlphaFoldDB" id="A0A1R1X9T5"/>
<dbReference type="Proteomes" id="UP000187429">
    <property type="component" value="Unassembled WGS sequence"/>
</dbReference>
<proteinExistence type="predicted"/>